<dbReference type="Gene3D" id="3.40.50.2300">
    <property type="match status" value="1"/>
</dbReference>
<accession>A0A0D8BGT5</accession>
<feature type="domain" description="Response regulatory" evidence="4">
    <location>
        <begin position="100"/>
        <end position="216"/>
    </location>
</feature>
<evidence type="ECO:0000313" key="5">
    <source>
        <dbReference type="EMBL" id="KJE23250.1"/>
    </source>
</evidence>
<dbReference type="SMART" id="SM00448">
    <property type="entry name" value="REC"/>
    <property type="match status" value="1"/>
</dbReference>
<dbReference type="RefSeq" id="WP_044885107.1">
    <property type="nucleotide sequence ID" value="NZ_JYFN01000015.1"/>
</dbReference>
<feature type="region of interest" description="Disordered" evidence="3">
    <location>
        <begin position="32"/>
        <end position="98"/>
    </location>
</feature>
<evidence type="ECO:0000256" key="1">
    <source>
        <dbReference type="ARBA" id="ARBA00022553"/>
    </source>
</evidence>
<dbReference type="Proteomes" id="UP000032545">
    <property type="component" value="Unassembled WGS sequence"/>
</dbReference>
<dbReference type="AlphaFoldDB" id="A0A0D8BGT5"/>
<dbReference type="PATRIC" id="fig|1502723.3.peg.1526"/>
<proteinExistence type="predicted"/>
<dbReference type="CDD" id="cd17535">
    <property type="entry name" value="REC_NarL-like"/>
    <property type="match status" value="1"/>
</dbReference>
<comment type="caution">
    <text evidence="5">The sequence shown here is derived from an EMBL/GenBank/DDBJ whole genome shotgun (WGS) entry which is preliminary data.</text>
</comment>
<dbReference type="SUPFAM" id="SSF52172">
    <property type="entry name" value="CheY-like"/>
    <property type="match status" value="1"/>
</dbReference>
<dbReference type="PANTHER" id="PTHR44591">
    <property type="entry name" value="STRESS RESPONSE REGULATOR PROTEIN 1"/>
    <property type="match status" value="1"/>
</dbReference>
<reference evidence="6" key="1">
    <citation type="submission" date="2015-02" db="EMBL/GenBank/DDBJ databases">
        <title>Draft Genome of Frankia sp. CpI1-S.</title>
        <authorList>
            <person name="Oshone R.T."/>
            <person name="Ngom M."/>
            <person name="Ghodhbane-Gtari F."/>
            <person name="Gtari M."/>
            <person name="Morris K."/>
            <person name="Thomas K."/>
            <person name="Sen A."/>
            <person name="Tisa L.S."/>
        </authorList>
    </citation>
    <scope>NUCLEOTIDE SEQUENCE [LARGE SCALE GENOMIC DNA]</scope>
    <source>
        <strain evidence="6">CpI1-S</strain>
    </source>
</reference>
<dbReference type="PROSITE" id="PS50110">
    <property type="entry name" value="RESPONSE_REGULATORY"/>
    <property type="match status" value="1"/>
</dbReference>
<protein>
    <submittedName>
        <fullName evidence="5">Response regulator receiver domain protein</fullName>
    </submittedName>
</protein>
<dbReference type="Pfam" id="PF00072">
    <property type="entry name" value="Response_reg"/>
    <property type="match status" value="1"/>
</dbReference>
<feature type="modified residue" description="4-aspartylphosphate" evidence="2">
    <location>
        <position position="151"/>
    </location>
</feature>
<keyword evidence="6" id="KW-1185">Reference proteome</keyword>
<sequence>MTMRGVGWGAYKRMVDTGRSVDADTVGLGRDDVVAPARGSSGTARSPEPGRDAGCGPGVQASRPVTWAAIPDGERPGDPAPGDGAGPGAAEPPPTVAPRRVVVVDDADGVRELLCLLLGTEPDFVVVGAAANGAEAIDEVVRTAPDLVLLDLAMPVLDGLGALPRIRRVAPHATVVIFTGFSEDALLDRVLALGADALLEKGLATGPLVDQLRRLCAARRTG</sequence>
<name>A0A0D8BGT5_9ACTN</name>
<gene>
    <name evidence="5" type="ORF">FF36_02453</name>
</gene>
<evidence type="ECO:0000256" key="3">
    <source>
        <dbReference type="SAM" id="MobiDB-lite"/>
    </source>
</evidence>
<dbReference type="PANTHER" id="PTHR44591:SF18">
    <property type="entry name" value="REGULATORY PROTEIN"/>
    <property type="match status" value="1"/>
</dbReference>
<evidence type="ECO:0000259" key="4">
    <source>
        <dbReference type="PROSITE" id="PS50110"/>
    </source>
</evidence>
<evidence type="ECO:0000313" key="6">
    <source>
        <dbReference type="Proteomes" id="UP000032545"/>
    </source>
</evidence>
<reference evidence="5 6" key="2">
    <citation type="journal article" date="2016" name="Genome Announc.">
        <title>Permanent Draft Genome Sequences for Two Variants of Frankia sp. Strain CpI1, the First Frankia Strain Isolated from Root Nodules of Comptonia peregrina.</title>
        <authorList>
            <person name="Oshone R."/>
            <person name="Hurst S.G.IV."/>
            <person name="Abebe-Akele F."/>
            <person name="Simpson S."/>
            <person name="Morris K."/>
            <person name="Thomas W.K."/>
            <person name="Tisa L.S."/>
        </authorList>
    </citation>
    <scope>NUCLEOTIDE SEQUENCE [LARGE SCALE GENOMIC DNA]</scope>
    <source>
        <strain evidence="6">CpI1-S</strain>
    </source>
</reference>
<dbReference type="GO" id="GO:0000160">
    <property type="term" value="P:phosphorelay signal transduction system"/>
    <property type="evidence" value="ECO:0007669"/>
    <property type="project" value="InterPro"/>
</dbReference>
<evidence type="ECO:0000256" key="2">
    <source>
        <dbReference type="PROSITE-ProRule" id="PRU00169"/>
    </source>
</evidence>
<dbReference type="InterPro" id="IPR058245">
    <property type="entry name" value="NreC/VraR/RcsB-like_REC"/>
</dbReference>
<dbReference type="InterPro" id="IPR050595">
    <property type="entry name" value="Bact_response_regulator"/>
</dbReference>
<keyword evidence="1 2" id="KW-0597">Phosphoprotein</keyword>
<dbReference type="InterPro" id="IPR001789">
    <property type="entry name" value="Sig_transdc_resp-reg_receiver"/>
</dbReference>
<dbReference type="EMBL" id="JYFN01000015">
    <property type="protein sequence ID" value="KJE23250.1"/>
    <property type="molecule type" value="Genomic_DNA"/>
</dbReference>
<organism evidence="5 6">
    <name type="scientific">Frankia torreyi</name>
    <dbReference type="NCBI Taxonomy" id="1856"/>
    <lineage>
        <taxon>Bacteria</taxon>
        <taxon>Bacillati</taxon>
        <taxon>Actinomycetota</taxon>
        <taxon>Actinomycetes</taxon>
        <taxon>Frankiales</taxon>
        <taxon>Frankiaceae</taxon>
        <taxon>Frankia</taxon>
    </lineage>
</organism>
<dbReference type="InterPro" id="IPR011006">
    <property type="entry name" value="CheY-like_superfamily"/>
</dbReference>